<evidence type="ECO:0000259" key="5">
    <source>
        <dbReference type="PROSITE" id="PS01180"/>
    </source>
</evidence>
<protein>
    <submittedName>
        <fullName evidence="7">CUB domain-containing protein</fullName>
    </submittedName>
</protein>
<proteinExistence type="predicted"/>
<dbReference type="InterPro" id="IPR035914">
    <property type="entry name" value="Sperma_CUB_dom_sf"/>
</dbReference>
<evidence type="ECO:0000256" key="1">
    <source>
        <dbReference type="ARBA" id="ARBA00023157"/>
    </source>
</evidence>
<feature type="domain" description="CUB" evidence="5">
    <location>
        <begin position="23"/>
        <end position="144"/>
    </location>
</feature>
<dbReference type="Proteomes" id="UP000492821">
    <property type="component" value="Unassembled WGS sequence"/>
</dbReference>
<dbReference type="PROSITE" id="PS01180">
    <property type="entry name" value="CUB"/>
    <property type="match status" value="3"/>
</dbReference>
<evidence type="ECO:0000313" key="7">
    <source>
        <dbReference type="WBParaSite" id="Pan_g22670.t1"/>
    </source>
</evidence>
<keyword evidence="4" id="KW-0732">Signal</keyword>
<accession>A0A7E4VLR8</accession>
<dbReference type="CDD" id="cd00041">
    <property type="entry name" value="CUB"/>
    <property type="match status" value="2"/>
</dbReference>
<evidence type="ECO:0000313" key="6">
    <source>
        <dbReference type="Proteomes" id="UP000492821"/>
    </source>
</evidence>
<feature type="domain" description="CUB" evidence="5">
    <location>
        <begin position="527"/>
        <end position="640"/>
    </location>
</feature>
<keyword evidence="3" id="KW-0472">Membrane</keyword>
<evidence type="ECO:0000256" key="2">
    <source>
        <dbReference type="PROSITE-ProRule" id="PRU00059"/>
    </source>
</evidence>
<reference evidence="6" key="1">
    <citation type="journal article" date="2013" name="Genetics">
        <title>The draft genome and transcriptome of Panagrellus redivivus are shaped by the harsh demands of a free-living lifestyle.</title>
        <authorList>
            <person name="Srinivasan J."/>
            <person name="Dillman A.R."/>
            <person name="Macchietto M.G."/>
            <person name="Heikkinen L."/>
            <person name="Lakso M."/>
            <person name="Fracchia K.M."/>
            <person name="Antoshechkin I."/>
            <person name="Mortazavi A."/>
            <person name="Wong G."/>
            <person name="Sternberg P.W."/>
        </authorList>
    </citation>
    <scope>NUCLEOTIDE SEQUENCE [LARGE SCALE GENOMIC DNA]</scope>
    <source>
        <strain evidence="6">MT8872</strain>
    </source>
</reference>
<sequence>MYFRWVTVLLLLNGLSALAFERCRDISVGYGPDVPSGIFKSPGFPTSYCSNLKCVYEIEPKAGFAVSLSIEFFDTEYLHDFVEIYQTFYYKDKQYSAKQHVLSGPMGHQPRHFTSSEGGGLKVVFSTDATENEFSGFKMFYSRFDVHLSNTIHPCPFPFYQAEDNAIALPANNVPFHHDTACVIMINSTLATEVTVRNLSTSVYIKLIETENFRSNRVNDVLENLNGFTTHDYPHIVSSRTESLTIIISFTQSPNASEPYLIEYKRVPSVCSCKEENIQVDETFKTLTSPGYPFEYCDNINCTTRVSAQLHGKADNTGRQYNTVVQAVINNLSIEMDTDFLQLIDKTSLLNLTDDARGMKVFTFDHKDVDFRFLTDHSVVEKGFNLSVRAYKKPYFCACPDTPKIFSTTTGAVNHTFYEDCKFMDCFWRIYPPPGESLYRIVLKINYKLTADNEFIAVMNGEGPVADRSQLRLEADAILDDGGTAERFLEFDGSDPYVQLWYHREGDDIAGERKLNINYSWRKRCQCGSGDLVAKVDDWTLLTSPDYPTPYCDNMDCTWHLRAPEGHRVIVNITDFLTEIDQDFLGIFNGNTTNTTHLELLSGMEQLESLVSSEGNELTILFTSDLSLSLRGFSLWYKAEPISTSGDDDSSHPVRSVLLFLMFVIGIVGLGTLAYLVKTDRMPSNMDLRSIRFINPNSNVENSYRRTESEASLMNPIYRPASTTNFR</sequence>
<keyword evidence="3" id="KW-0812">Transmembrane</keyword>
<dbReference type="Pfam" id="PF00431">
    <property type="entry name" value="CUB"/>
    <property type="match status" value="2"/>
</dbReference>
<name>A0A7E4VLR8_PANRE</name>
<keyword evidence="1" id="KW-1015">Disulfide bond</keyword>
<feature type="transmembrane region" description="Helical" evidence="3">
    <location>
        <begin position="657"/>
        <end position="677"/>
    </location>
</feature>
<evidence type="ECO:0000256" key="3">
    <source>
        <dbReference type="SAM" id="Phobius"/>
    </source>
</evidence>
<feature type="chain" id="PRO_5028866151" evidence="4">
    <location>
        <begin position="20"/>
        <end position="727"/>
    </location>
</feature>
<organism evidence="6 7">
    <name type="scientific">Panagrellus redivivus</name>
    <name type="common">Microworm</name>
    <dbReference type="NCBI Taxonomy" id="6233"/>
    <lineage>
        <taxon>Eukaryota</taxon>
        <taxon>Metazoa</taxon>
        <taxon>Ecdysozoa</taxon>
        <taxon>Nematoda</taxon>
        <taxon>Chromadorea</taxon>
        <taxon>Rhabditida</taxon>
        <taxon>Tylenchina</taxon>
        <taxon>Panagrolaimomorpha</taxon>
        <taxon>Panagrolaimoidea</taxon>
        <taxon>Panagrolaimidae</taxon>
        <taxon>Panagrellus</taxon>
    </lineage>
</organism>
<dbReference type="InterPro" id="IPR000859">
    <property type="entry name" value="CUB_dom"/>
</dbReference>
<keyword evidence="3" id="KW-1133">Transmembrane helix</keyword>
<comment type="caution">
    <text evidence="2">Lacks conserved residue(s) required for the propagation of feature annotation.</text>
</comment>
<dbReference type="PANTHER" id="PTHR39385:SF2">
    <property type="entry name" value="SLIT-LIKE 3 PROTEIN"/>
    <property type="match status" value="1"/>
</dbReference>
<reference evidence="7" key="2">
    <citation type="submission" date="2020-10" db="UniProtKB">
        <authorList>
            <consortium name="WormBaseParasite"/>
        </authorList>
    </citation>
    <scope>IDENTIFICATION</scope>
</reference>
<dbReference type="Gene3D" id="2.60.120.290">
    <property type="entry name" value="Spermadhesin, CUB domain"/>
    <property type="match status" value="3"/>
</dbReference>
<evidence type="ECO:0000256" key="4">
    <source>
        <dbReference type="SAM" id="SignalP"/>
    </source>
</evidence>
<dbReference type="SMART" id="SM00042">
    <property type="entry name" value="CUB"/>
    <property type="match status" value="3"/>
</dbReference>
<keyword evidence="6" id="KW-1185">Reference proteome</keyword>
<feature type="domain" description="CUB" evidence="5">
    <location>
        <begin position="271"/>
        <end position="391"/>
    </location>
</feature>
<dbReference type="SUPFAM" id="SSF49854">
    <property type="entry name" value="Spermadhesin, CUB domain"/>
    <property type="match status" value="3"/>
</dbReference>
<dbReference type="PANTHER" id="PTHR39385">
    <property type="entry name" value="PROTEIN CBG20422"/>
    <property type="match status" value="1"/>
</dbReference>
<dbReference type="WBParaSite" id="Pan_g22670.t1">
    <property type="protein sequence ID" value="Pan_g22670.t1"/>
    <property type="gene ID" value="Pan_g22670"/>
</dbReference>
<dbReference type="AlphaFoldDB" id="A0A7E4VLR8"/>
<feature type="signal peptide" evidence="4">
    <location>
        <begin position="1"/>
        <end position="19"/>
    </location>
</feature>